<name>A0A6I0SBR7_BACT4</name>
<organism evidence="2 3">
    <name type="scientific">Bacteroides thetaiotaomicron</name>
    <dbReference type="NCBI Taxonomy" id="818"/>
    <lineage>
        <taxon>Bacteria</taxon>
        <taxon>Pseudomonadati</taxon>
        <taxon>Bacteroidota</taxon>
        <taxon>Bacteroidia</taxon>
        <taxon>Bacteroidales</taxon>
        <taxon>Bacteroidaceae</taxon>
        <taxon>Bacteroides</taxon>
    </lineage>
</organism>
<feature type="transmembrane region" description="Helical" evidence="1">
    <location>
        <begin position="167"/>
        <end position="188"/>
    </location>
</feature>
<sequence>MKGGYSRKSVLTGITSFLIVLFTMPLGHALMIFMEHVLSSAALHYAAFSMGAVGLVMVIVGVFAKGDTRQTLWGLFGGLLFWTGWVEFIYVYYAHRYEVQPLLNAAGEVVTKPEYLIMPSSFGFWVMFMLIYLFSIKSGCDFFTYLQKVFFRKSTATIIVKPMTRHTSIVTFMELNLIMWTSYLVLLFCYDENFIGEHSPVTAIVAFGCLVGAFFMFRRLLKISQWGYAIRFSIATVVVFWTFVEVLGRWDLFHEIWVEPMAYKTEMITILLAFFVLLAFLFYQSTQKKNSRKQNEE</sequence>
<keyword evidence="1" id="KW-0472">Membrane</keyword>
<reference evidence="2 3" key="1">
    <citation type="journal article" date="2019" name="Nat. Med.">
        <title>A library of human gut bacterial isolates paired with longitudinal multiomics data enables mechanistic microbiome research.</title>
        <authorList>
            <person name="Poyet M."/>
            <person name="Groussin M."/>
            <person name="Gibbons S.M."/>
            <person name="Avila-Pacheco J."/>
            <person name="Jiang X."/>
            <person name="Kearney S.M."/>
            <person name="Perrotta A.R."/>
            <person name="Berdy B."/>
            <person name="Zhao S."/>
            <person name="Lieberman T.D."/>
            <person name="Swanson P.K."/>
            <person name="Smith M."/>
            <person name="Roesemann S."/>
            <person name="Alexander J.E."/>
            <person name="Rich S.A."/>
            <person name="Livny J."/>
            <person name="Vlamakis H."/>
            <person name="Clish C."/>
            <person name="Bullock K."/>
            <person name="Deik A."/>
            <person name="Scott J."/>
            <person name="Pierce K.A."/>
            <person name="Xavier R.J."/>
            <person name="Alm E.J."/>
        </authorList>
    </citation>
    <scope>NUCLEOTIDE SEQUENCE [LARGE SCALE GENOMIC DNA]</scope>
    <source>
        <strain evidence="2 3">BIOML-A156</strain>
    </source>
</reference>
<dbReference type="Proteomes" id="UP000488521">
    <property type="component" value="Unassembled WGS sequence"/>
</dbReference>
<dbReference type="AlphaFoldDB" id="A0A6I0SBR7"/>
<feature type="transmembrane region" description="Helical" evidence="1">
    <location>
        <begin position="71"/>
        <end position="93"/>
    </location>
</feature>
<keyword evidence="1" id="KW-1133">Transmembrane helix</keyword>
<feature type="transmembrane region" description="Helical" evidence="1">
    <location>
        <begin position="267"/>
        <end position="283"/>
    </location>
</feature>
<evidence type="ECO:0000313" key="3">
    <source>
        <dbReference type="Proteomes" id="UP000488521"/>
    </source>
</evidence>
<dbReference type="EMBL" id="WCRS01000002">
    <property type="protein sequence ID" value="KAB4478193.1"/>
    <property type="molecule type" value="Genomic_DNA"/>
</dbReference>
<evidence type="ECO:0000256" key="1">
    <source>
        <dbReference type="SAM" id="Phobius"/>
    </source>
</evidence>
<evidence type="ECO:0000313" key="2">
    <source>
        <dbReference type="EMBL" id="KAB4478193.1"/>
    </source>
</evidence>
<comment type="caution">
    <text evidence="2">The sequence shown here is derived from an EMBL/GenBank/DDBJ whole genome shotgun (WGS) entry which is preliminary data.</text>
</comment>
<feature type="transmembrane region" description="Helical" evidence="1">
    <location>
        <begin position="229"/>
        <end position="247"/>
    </location>
</feature>
<gene>
    <name evidence="2" type="ORF">GAN59_04610</name>
</gene>
<evidence type="ECO:0008006" key="4">
    <source>
        <dbReference type="Google" id="ProtNLM"/>
    </source>
</evidence>
<dbReference type="RefSeq" id="WP_008763058.1">
    <property type="nucleotide sequence ID" value="NZ_CAXSVM010000030.1"/>
</dbReference>
<feature type="transmembrane region" description="Helical" evidence="1">
    <location>
        <begin position="200"/>
        <end position="217"/>
    </location>
</feature>
<protein>
    <recommendedName>
        <fullName evidence="4">Transmembrane protein</fullName>
    </recommendedName>
</protein>
<proteinExistence type="predicted"/>
<feature type="transmembrane region" description="Helical" evidence="1">
    <location>
        <begin position="122"/>
        <end position="146"/>
    </location>
</feature>
<keyword evidence="1" id="KW-0812">Transmembrane</keyword>
<feature type="transmembrane region" description="Helical" evidence="1">
    <location>
        <begin position="45"/>
        <end position="64"/>
    </location>
</feature>
<accession>A0A6I0SBR7</accession>